<keyword evidence="1" id="KW-0812">Transmembrane</keyword>
<dbReference type="EMBL" id="CP001231">
    <property type="protein sequence ID" value="ACO04978.1"/>
    <property type="molecule type" value="Genomic_DNA"/>
</dbReference>
<reference evidence="2 3" key="1">
    <citation type="journal article" date="2009" name="J. Bacteriol.">
        <title>Complete and draft genome sequences of six members of the Aquificales.</title>
        <authorList>
            <person name="Reysenbach A.L."/>
            <person name="Hamamura N."/>
            <person name="Podar M."/>
            <person name="Griffiths E."/>
            <person name="Ferreira S."/>
            <person name="Hochstein R."/>
            <person name="Heidelberg J."/>
            <person name="Johnson J."/>
            <person name="Mead D."/>
            <person name="Pohorille A."/>
            <person name="Sarmiento M."/>
            <person name="Schweighofer K."/>
            <person name="Seshadri R."/>
            <person name="Voytek M.A."/>
        </authorList>
    </citation>
    <scope>NUCLEOTIDE SEQUENCE [LARGE SCALE GENOMIC DNA]</scope>
    <source>
        <strain evidence="3">DSM 14350 / EX-H1</strain>
        <plasmid evidence="3">pPERMA01</plasmid>
    </source>
</reference>
<organism evidence="2 3">
    <name type="scientific">Persephonella marina (strain DSM 14350 / EX-H1)</name>
    <dbReference type="NCBI Taxonomy" id="123214"/>
    <lineage>
        <taxon>Bacteria</taxon>
        <taxon>Pseudomonadati</taxon>
        <taxon>Aquificota</taxon>
        <taxon>Aquificia</taxon>
        <taxon>Aquificales</taxon>
        <taxon>Hydrogenothermaceae</taxon>
        <taxon>Persephonella</taxon>
    </lineage>
</organism>
<name>C0QUY3_PERMH</name>
<dbReference type="Proteomes" id="UP000001366">
    <property type="component" value="Plasmid unnamed"/>
</dbReference>
<keyword evidence="2" id="KW-0614">Plasmid</keyword>
<evidence type="ECO:0000313" key="3">
    <source>
        <dbReference type="Proteomes" id="UP000001366"/>
    </source>
</evidence>
<proteinExistence type="predicted"/>
<keyword evidence="1" id="KW-0472">Membrane</keyword>
<protein>
    <submittedName>
        <fullName evidence="2">Uncharacterized protein</fullName>
    </submittedName>
</protein>
<feature type="transmembrane region" description="Helical" evidence="1">
    <location>
        <begin position="6"/>
        <end position="26"/>
    </location>
</feature>
<geneLocation type="plasmid" evidence="3">
    <name>pPERMA01</name>
</geneLocation>
<sequence>MWKYVVLMILSILVFFYLIFLAVENFKEDLNIRQERFEQLEKIFDN</sequence>
<accession>C0QUY3</accession>
<evidence type="ECO:0000256" key="1">
    <source>
        <dbReference type="SAM" id="Phobius"/>
    </source>
</evidence>
<dbReference type="PaxDb" id="123214-PERMA_A0054"/>
<gene>
    <name evidence="2" type="ordered locus">PERMA_A0054</name>
</gene>
<dbReference type="AlphaFoldDB" id="C0QUY3"/>
<dbReference type="KEGG" id="pmx:PERMA_A0054"/>
<keyword evidence="1" id="KW-1133">Transmembrane helix</keyword>
<evidence type="ECO:0000313" key="2">
    <source>
        <dbReference type="EMBL" id="ACO04978.1"/>
    </source>
</evidence>
<keyword evidence="3" id="KW-1185">Reference proteome</keyword>
<dbReference type="HOGENOM" id="CLU_3187064_0_0_0"/>